<comment type="similarity">
    <text evidence="1">Belongs to the eukaryotic ribosomal protein eL22 family.</text>
</comment>
<evidence type="ECO:0000256" key="2">
    <source>
        <dbReference type="ARBA" id="ARBA00022980"/>
    </source>
</evidence>
<evidence type="ECO:0000256" key="3">
    <source>
        <dbReference type="ARBA" id="ARBA00023274"/>
    </source>
</evidence>
<dbReference type="Gene3D" id="3.30.1360.210">
    <property type="match status" value="1"/>
</dbReference>
<dbReference type="InterPro" id="IPR038526">
    <property type="entry name" value="Ribosomal_eL22_sf"/>
</dbReference>
<accession>A0A177BAT7</accession>
<dbReference type="GO" id="GO:0002181">
    <property type="term" value="P:cytoplasmic translation"/>
    <property type="evidence" value="ECO:0007669"/>
    <property type="project" value="TreeGrafter"/>
</dbReference>
<evidence type="ECO:0000256" key="1">
    <source>
        <dbReference type="ARBA" id="ARBA00007817"/>
    </source>
</evidence>
<name>A0A177BAT7_9BILA</name>
<protein>
    <recommendedName>
        <fullName evidence="4">Large ribosomal subunit protein eL22</fullName>
    </recommendedName>
    <alternativeName>
        <fullName evidence="5">60S ribosomal protein L22</fullName>
    </alternativeName>
</protein>
<dbReference type="PANTHER" id="PTHR10064">
    <property type="entry name" value="60S RIBOSOMAL PROTEIN L22"/>
    <property type="match status" value="1"/>
</dbReference>
<dbReference type="EMBL" id="LWCA01000114">
    <property type="protein sequence ID" value="OAF70753.1"/>
    <property type="molecule type" value="Genomic_DNA"/>
</dbReference>
<dbReference type="PANTHER" id="PTHR10064:SF0">
    <property type="entry name" value="FI24544P1-RELATED"/>
    <property type="match status" value="1"/>
</dbReference>
<organism evidence="6 7">
    <name type="scientific">Intoshia linei</name>
    <dbReference type="NCBI Taxonomy" id="1819745"/>
    <lineage>
        <taxon>Eukaryota</taxon>
        <taxon>Metazoa</taxon>
        <taxon>Spiralia</taxon>
        <taxon>Lophotrochozoa</taxon>
        <taxon>Mesozoa</taxon>
        <taxon>Orthonectida</taxon>
        <taxon>Rhopaluridae</taxon>
        <taxon>Intoshia</taxon>
    </lineage>
</organism>
<dbReference type="Pfam" id="PF01776">
    <property type="entry name" value="Ribosomal_L22e"/>
    <property type="match status" value="1"/>
</dbReference>
<evidence type="ECO:0000313" key="7">
    <source>
        <dbReference type="Proteomes" id="UP000078046"/>
    </source>
</evidence>
<proteinExistence type="inferred from homology"/>
<dbReference type="GO" id="GO:0003723">
    <property type="term" value="F:RNA binding"/>
    <property type="evidence" value="ECO:0007669"/>
    <property type="project" value="TreeGrafter"/>
</dbReference>
<keyword evidence="7" id="KW-1185">Reference proteome</keyword>
<dbReference type="AlphaFoldDB" id="A0A177BAT7"/>
<evidence type="ECO:0000313" key="6">
    <source>
        <dbReference type="EMBL" id="OAF70753.1"/>
    </source>
</evidence>
<sequence length="123" mass="14434">MVAAKKRKVIKRKTPIIYTIDLTAPCEDEIMNVDTFVTFLRSKIKVDGKINNLESFVTVDNDNAKVRISSNIDLSKRYMKYLSKKFLKKYSLRNWIRIIATKKDSYEARYFRIDADEEETPAT</sequence>
<evidence type="ECO:0000256" key="4">
    <source>
        <dbReference type="ARBA" id="ARBA00040613"/>
    </source>
</evidence>
<dbReference type="GO" id="GO:0005840">
    <property type="term" value="C:ribosome"/>
    <property type="evidence" value="ECO:0007669"/>
    <property type="project" value="UniProtKB-KW"/>
</dbReference>
<dbReference type="GO" id="GO:1990904">
    <property type="term" value="C:ribonucleoprotein complex"/>
    <property type="evidence" value="ECO:0007669"/>
    <property type="project" value="UniProtKB-KW"/>
</dbReference>
<keyword evidence="3" id="KW-0687">Ribonucleoprotein</keyword>
<dbReference type="OrthoDB" id="10259820at2759"/>
<dbReference type="GO" id="GO:0003735">
    <property type="term" value="F:structural constituent of ribosome"/>
    <property type="evidence" value="ECO:0007669"/>
    <property type="project" value="InterPro"/>
</dbReference>
<gene>
    <name evidence="6" type="ORF">A3Q56_01457</name>
</gene>
<dbReference type="InterPro" id="IPR002671">
    <property type="entry name" value="Ribosomal_eL22"/>
</dbReference>
<comment type="caution">
    <text evidence="6">The sequence shown here is derived from an EMBL/GenBank/DDBJ whole genome shotgun (WGS) entry which is preliminary data.</text>
</comment>
<evidence type="ECO:0000256" key="5">
    <source>
        <dbReference type="ARBA" id="ARBA00041214"/>
    </source>
</evidence>
<dbReference type="Proteomes" id="UP000078046">
    <property type="component" value="Unassembled WGS sequence"/>
</dbReference>
<reference evidence="6 7" key="1">
    <citation type="submission" date="2016-04" db="EMBL/GenBank/DDBJ databases">
        <title>The genome of Intoshia linei affirms orthonectids as highly simplified spiralians.</title>
        <authorList>
            <person name="Mikhailov K.V."/>
            <person name="Slusarev G.S."/>
            <person name="Nikitin M.A."/>
            <person name="Logacheva M.D."/>
            <person name="Penin A."/>
            <person name="Aleoshin V."/>
            <person name="Panchin Y.V."/>
        </authorList>
    </citation>
    <scope>NUCLEOTIDE SEQUENCE [LARGE SCALE GENOMIC DNA]</scope>
    <source>
        <strain evidence="6">Intl2013</strain>
        <tissue evidence="6">Whole animal</tissue>
    </source>
</reference>
<keyword evidence="2 6" id="KW-0689">Ribosomal protein</keyword>